<feature type="transmembrane region" description="Helical" evidence="8">
    <location>
        <begin position="209"/>
        <end position="227"/>
    </location>
</feature>
<keyword evidence="4 8" id="KW-0812">Transmembrane</keyword>
<proteinExistence type="inferred from homology"/>
<dbReference type="GO" id="GO:0005385">
    <property type="term" value="F:zinc ion transmembrane transporter activity"/>
    <property type="evidence" value="ECO:0007669"/>
    <property type="project" value="TreeGrafter"/>
</dbReference>
<dbReference type="AlphaFoldDB" id="A0A7R8AKV6"/>
<keyword evidence="7 8" id="KW-0472">Membrane</keyword>
<dbReference type="GeneID" id="64972052"/>
<evidence type="ECO:0000259" key="10">
    <source>
        <dbReference type="Pfam" id="PF16916"/>
    </source>
</evidence>
<evidence type="ECO:0000256" key="5">
    <source>
        <dbReference type="ARBA" id="ARBA00022833"/>
    </source>
</evidence>
<dbReference type="GO" id="GO:0006882">
    <property type="term" value="P:intracellular zinc ion homeostasis"/>
    <property type="evidence" value="ECO:0007669"/>
    <property type="project" value="TreeGrafter"/>
</dbReference>
<evidence type="ECO:0008006" key="13">
    <source>
        <dbReference type="Google" id="ProtNLM"/>
    </source>
</evidence>
<reference evidence="11" key="1">
    <citation type="submission" date="2021-01" db="EMBL/GenBank/DDBJ databases">
        <authorList>
            <consortium name="Aspergillus puulaauensis MK2 genome sequencing consortium"/>
            <person name="Kazuki M."/>
            <person name="Futagami T."/>
        </authorList>
    </citation>
    <scope>NUCLEOTIDE SEQUENCE</scope>
    <source>
        <strain evidence="11">MK2</strain>
    </source>
</reference>
<protein>
    <recommendedName>
        <fullName evidence="13">Cation diffusion facilitator family metal ion transporter</fullName>
    </recommendedName>
</protein>
<feature type="transmembrane region" description="Helical" evidence="8">
    <location>
        <begin position="80"/>
        <end position="101"/>
    </location>
</feature>
<accession>A0A7R8AKV6</accession>
<dbReference type="Proteomes" id="UP000654913">
    <property type="component" value="Chromosome 3"/>
</dbReference>
<evidence type="ECO:0000313" key="11">
    <source>
        <dbReference type="EMBL" id="BCS22047.1"/>
    </source>
</evidence>
<keyword evidence="3" id="KW-0813">Transport</keyword>
<feature type="transmembrane region" description="Helical" evidence="8">
    <location>
        <begin position="113"/>
        <end position="134"/>
    </location>
</feature>
<dbReference type="Pfam" id="PF16916">
    <property type="entry name" value="ZT_dimer"/>
    <property type="match status" value="1"/>
</dbReference>
<dbReference type="InterPro" id="IPR027469">
    <property type="entry name" value="Cation_efflux_TMD_sf"/>
</dbReference>
<feature type="domain" description="Cation efflux protein transmembrane" evidence="9">
    <location>
        <begin position="16"/>
        <end position="235"/>
    </location>
</feature>
<evidence type="ECO:0000256" key="8">
    <source>
        <dbReference type="SAM" id="Phobius"/>
    </source>
</evidence>
<evidence type="ECO:0000313" key="12">
    <source>
        <dbReference type="Proteomes" id="UP000654913"/>
    </source>
</evidence>
<keyword evidence="6 8" id="KW-1133">Transmembrane helix</keyword>
<dbReference type="InterPro" id="IPR027470">
    <property type="entry name" value="Cation_efflux_CTD"/>
</dbReference>
<reference evidence="11" key="2">
    <citation type="submission" date="2021-02" db="EMBL/GenBank/DDBJ databases">
        <title>Aspergillus puulaauensis MK2 genome sequence.</title>
        <authorList>
            <person name="Futagami T."/>
            <person name="Mori K."/>
            <person name="Kadooka C."/>
            <person name="Tanaka T."/>
        </authorList>
    </citation>
    <scope>NUCLEOTIDE SEQUENCE</scope>
    <source>
        <strain evidence="11">MK2</strain>
    </source>
</reference>
<evidence type="ECO:0000256" key="6">
    <source>
        <dbReference type="ARBA" id="ARBA00022989"/>
    </source>
</evidence>
<comment type="similarity">
    <text evidence="2">Belongs to the cation diffusion facilitator (CDF) transporter (TC 2.A.4) family. SLC30A subfamily.</text>
</comment>
<evidence type="ECO:0000256" key="7">
    <source>
        <dbReference type="ARBA" id="ARBA00023136"/>
    </source>
</evidence>
<evidence type="ECO:0000259" key="9">
    <source>
        <dbReference type="Pfam" id="PF01545"/>
    </source>
</evidence>
<dbReference type="SUPFAM" id="SSF161111">
    <property type="entry name" value="Cation efflux protein transmembrane domain-like"/>
    <property type="match status" value="1"/>
</dbReference>
<keyword evidence="12" id="KW-1185">Reference proteome</keyword>
<sequence>MAFKISRIQRLSAVTGISMTFFIAEISVGFYTGSLALIADAFHYLSDVVGFLVALVAAIVEEKHTPPPSFTFGWQRSQLLGAFFNGVLLFSLGISTFLQSIERFIKLEIVEDPRLVMIIGCVGFGLNIISVVFLHEHDHGVQHDNYPCDENSDIEEAVIPHKQAKPKFDLALMAVLVHVMGDCGNNLGIIIAGLIIWQTDYSGRYYADPAVGMAIAVMIFLSSLPFIKRGGLILLQSAPDGVEPENVKRDLLQIPGITAVDELRIWQLNQEKSIASAHLVLNNDGEADFHRLVKTANECFYGYGIHHITLQPVTVDVNYEAVSVASVDSGKHGRNGNATGEKYLKV</sequence>
<dbReference type="KEGG" id="apuu:APUU_30272S"/>
<evidence type="ECO:0000256" key="2">
    <source>
        <dbReference type="ARBA" id="ARBA00008873"/>
    </source>
</evidence>
<feature type="transmembrane region" description="Helical" evidence="8">
    <location>
        <begin position="12"/>
        <end position="35"/>
    </location>
</feature>
<evidence type="ECO:0000256" key="1">
    <source>
        <dbReference type="ARBA" id="ARBA00004141"/>
    </source>
</evidence>
<feature type="transmembrane region" description="Helical" evidence="8">
    <location>
        <begin position="170"/>
        <end position="197"/>
    </location>
</feature>
<dbReference type="GO" id="GO:0016020">
    <property type="term" value="C:membrane"/>
    <property type="evidence" value="ECO:0007669"/>
    <property type="project" value="UniProtKB-SubCell"/>
</dbReference>
<comment type="subcellular location">
    <subcellularLocation>
        <location evidence="1">Membrane</location>
        <topology evidence="1">Multi-pass membrane protein</topology>
    </subcellularLocation>
</comment>
<dbReference type="RefSeq" id="XP_041554241.1">
    <property type="nucleotide sequence ID" value="XM_041701346.1"/>
</dbReference>
<dbReference type="EMBL" id="AP024445">
    <property type="protein sequence ID" value="BCS22047.1"/>
    <property type="molecule type" value="Genomic_DNA"/>
</dbReference>
<keyword evidence="5" id="KW-0862">Zinc</keyword>
<feature type="domain" description="Cation efflux protein cytoplasmic" evidence="10">
    <location>
        <begin position="239"/>
        <end position="311"/>
    </location>
</feature>
<dbReference type="OrthoDB" id="9944568at2759"/>
<dbReference type="Pfam" id="PF01545">
    <property type="entry name" value="Cation_efflux"/>
    <property type="match status" value="1"/>
</dbReference>
<dbReference type="InterPro" id="IPR002524">
    <property type="entry name" value="Cation_efflux"/>
</dbReference>
<dbReference type="InterPro" id="IPR058533">
    <property type="entry name" value="Cation_efflux_TM"/>
</dbReference>
<name>A0A7R8AKV6_9EURO</name>
<dbReference type="NCBIfam" id="TIGR01297">
    <property type="entry name" value="CDF"/>
    <property type="match status" value="1"/>
</dbReference>
<evidence type="ECO:0000256" key="3">
    <source>
        <dbReference type="ARBA" id="ARBA00022448"/>
    </source>
</evidence>
<organism evidence="11 12">
    <name type="scientific">Aspergillus puulaauensis</name>
    <dbReference type="NCBI Taxonomy" id="1220207"/>
    <lineage>
        <taxon>Eukaryota</taxon>
        <taxon>Fungi</taxon>
        <taxon>Dikarya</taxon>
        <taxon>Ascomycota</taxon>
        <taxon>Pezizomycotina</taxon>
        <taxon>Eurotiomycetes</taxon>
        <taxon>Eurotiomycetidae</taxon>
        <taxon>Eurotiales</taxon>
        <taxon>Aspergillaceae</taxon>
        <taxon>Aspergillus</taxon>
    </lineage>
</organism>
<dbReference type="Gene3D" id="1.20.1510.10">
    <property type="entry name" value="Cation efflux protein transmembrane domain"/>
    <property type="match status" value="1"/>
</dbReference>
<dbReference type="PANTHER" id="PTHR45820:SF5">
    <property type="entry name" value="DIFFUSION FACILITATOR FAMILY METAL ION TRANSPORTER, PUTATIVE-RELATED"/>
    <property type="match status" value="1"/>
</dbReference>
<gene>
    <name evidence="11" type="ORF">APUU_30272S</name>
</gene>
<dbReference type="PANTHER" id="PTHR45820">
    <property type="entry name" value="FI23527P1"/>
    <property type="match status" value="1"/>
</dbReference>
<evidence type="ECO:0000256" key="4">
    <source>
        <dbReference type="ARBA" id="ARBA00022692"/>
    </source>
</evidence>